<protein>
    <submittedName>
        <fullName evidence="1">Uncharacterized protein</fullName>
    </submittedName>
</protein>
<name>A0A9P7Z3X9_9HELO</name>
<evidence type="ECO:0000313" key="2">
    <source>
        <dbReference type="Proteomes" id="UP000887226"/>
    </source>
</evidence>
<proteinExistence type="predicted"/>
<keyword evidence="2" id="KW-1185">Reference proteome</keyword>
<reference evidence="1" key="1">
    <citation type="journal article" date="2021" name="IMA Fungus">
        <title>Genomic characterization of three marine fungi, including Emericellopsis atlantica sp. nov. with signatures of a generalist lifestyle and marine biomass degradation.</title>
        <authorList>
            <person name="Hagestad O.C."/>
            <person name="Hou L."/>
            <person name="Andersen J.H."/>
            <person name="Hansen E.H."/>
            <person name="Altermark B."/>
            <person name="Li C."/>
            <person name="Kuhnert E."/>
            <person name="Cox R.J."/>
            <person name="Crous P.W."/>
            <person name="Spatafora J.W."/>
            <person name="Lail K."/>
            <person name="Amirebrahimi M."/>
            <person name="Lipzen A."/>
            <person name="Pangilinan J."/>
            <person name="Andreopoulos W."/>
            <person name="Hayes R.D."/>
            <person name="Ng V."/>
            <person name="Grigoriev I.V."/>
            <person name="Jackson S.A."/>
            <person name="Sutton T.D.S."/>
            <person name="Dobson A.D.W."/>
            <person name="Rama T."/>
        </authorList>
    </citation>
    <scope>NUCLEOTIDE SEQUENCE</scope>
    <source>
        <strain evidence="1">TRa3180A</strain>
    </source>
</reference>
<dbReference type="PANTHER" id="PTHR38846:SF1">
    <property type="entry name" value="C3H1-TYPE DOMAIN-CONTAINING PROTEIN"/>
    <property type="match status" value="1"/>
</dbReference>
<gene>
    <name evidence="1" type="ORF">BJ878DRAFT_44504</name>
</gene>
<dbReference type="EMBL" id="MU253875">
    <property type="protein sequence ID" value="KAG9244929.1"/>
    <property type="molecule type" value="Genomic_DNA"/>
</dbReference>
<dbReference type="Proteomes" id="UP000887226">
    <property type="component" value="Unassembled WGS sequence"/>
</dbReference>
<comment type="caution">
    <text evidence="1">The sequence shown here is derived from an EMBL/GenBank/DDBJ whole genome shotgun (WGS) entry which is preliminary data.</text>
</comment>
<dbReference type="OrthoDB" id="3559066at2759"/>
<organism evidence="1 2">
    <name type="scientific">Calycina marina</name>
    <dbReference type="NCBI Taxonomy" id="1763456"/>
    <lineage>
        <taxon>Eukaryota</taxon>
        <taxon>Fungi</taxon>
        <taxon>Dikarya</taxon>
        <taxon>Ascomycota</taxon>
        <taxon>Pezizomycotina</taxon>
        <taxon>Leotiomycetes</taxon>
        <taxon>Helotiales</taxon>
        <taxon>Pezizellaceae</taxon>
        <taxon>Calycina</taxon>
    </lineage>
</organism>
<dbReference type="AlphaFoldDB" id="A0A9P7Z3X9"/>
<dbReference type="PANTHER" id="PTHR38846">
    <property type="entry name" value="C3H1-TYPE DOMAIN-CONTAINING PROTEIN"/>
    <property type="match status" value="1"/>
</dbReference>
<evidence type="ECO:0000313" key="1">
    <source>
        <dbReference type="EMBL" id="KAG9244929.1"/>
    </source>
</evidence>
<sequence>MWYGKENDLIAWHVLCRAIGVKPLTKACEQCEQAIRRSHVNILDLIEWGRNGSEDKISTFRNVEELWAYTKERQDISEHVRPRKR</sequence>
<accession>A0A9P7Z3X9</accession>